<dbReference type="Gene3D" id="2.40.160.210">
    <property type="entry name" value="Acyl-CoA thioesterase, double hotdog domain"/>
    <property type="match status" value="1"/>
</dbReference>
<dbReference type="InterPro" id="IPR042171">
    <property type="entry name" value="Acyl-CoA_hotdog"/>
</dbReference>
<dbReference type="InterPro" id="IPR049449">
    <property type="entry name" value="TesB_ACOT8-like_N"/>
</dbReference>
<dbReference type="AlphaFoldDB" id="A0A941EEF3"/>
<feature type="domain" description="Acyl-CoA thioesterase-like N-terminal HotDog" evidence="2">
    <location>
        <begin position="25"/>
        <end position="107"/>
    </location>
</feature>
<feature type="region of interest" description="Disordered" evidence="1">
    <location>
        <begin position="112"/>
        <end position="140"/>
    </location>
</feature>
<evidence type="ECO:0000313" key="5">
    <source>
        <dbReference type="Proteomes" id="UP000676325"/>
    </source>
</evidence>
<evidence type="ECO:0000259" key="2">
    <source>
        <dbReference type="Pfam" id="PF13622"/>
    </source>
</evidence>
<comment type="caution">
    <text evidence="4">The sequence shown here is derived from an EMBL/GenBank/DDBJ whole genome shotgun (WGS) entry which is preliminary data.</text>
</comment>
<dbReference type="InterPro" id="IPR029069">
    <property type="entry name" value="HotDog_dom_sf"/>
</dbReference>
<dbReference type="EMBL" id="JAGSOH010000069">
    <property type="protein sequence ID" value="MBR7828903.1"/>
    <property type="molecule type" value="Genomic_DNA"/>
</dbReference>
<feature type="compositionally biased region" description="Low complexity" evidence="1">
    <location>
        <begin position="112"/>
        <end position="126"/>
    </location>
</feature>
<dbReference type="Pfam" id="PF13622">
    <property type="entry name" value="4HBT_3"/>
    <property type="match status" value="1"/>
</dbReference>
<evidence type="ECO:0000256" key="1">
    <source>
        <dbReference type="SAM" id="MobiDB-lite"/>
    </source>
</evidence>
<dbReference type="RefSeq" id="WP_212520038.1">
    <property type="nucleotide sequence ID" value="NZ_JAGSOH010000069.1"/>
</dbReference>
<reference evidence="4" key="1">
    <citation type="submission" date="2021-04" db="EMBL/GenBank/DDBJ databases">
        <title>Genome based classification of Actinospica acidithermotolerans sp. nov., an actinobacterium isolated from an Indonesian hot spring.</title>
        <authorList>
            <person name="Kusuma A.B."/>
            <person name="Putra K.E."/>
            <person name="Nafisah S."/>
            <person name="Loh J."/>
            <person name="Nouioui I."/>
            <person name="Goodfellow M."/>
        </authorList>
    </citation>
    <scope>NUCLEOTIDE SEQUENCE</scope>
    <source>
        <strain evidence="4">MGRD01-02</strain>
    </source>
</reference>
<organism evidence="4 5">
    <name type="scientific">Actinospica acidithermotolerans</name>
    <dbReference type="NCBI Taxonomy" id="2828514"/>
    <lineage>
        <taxon>Bacteria</taxon>
        <taxon>Bacillati</taxon>
        <taxon>Actinomycetota</taxon>
        <taxon>Actinomycetes</taxon>
        <taxon>Catenulisporales</taxon>
        <taxon>Actinospicaceae</taxon>
        <taxon>Actinospica</taxon>
    </lineage>
</organism>
<feature type="domain" description="Acyl-CoA thioesterase-like C-terminal" evidence="3">
    <location>
        <begin position="130"/>
        <end position="267"/>
    </location>
</feature>
<dbReference type="Proteomes" id="UP000676325">
    <property type="component" value="Unassembled WGS sequence"/>
</dbReference>
<name>A0A941EEF3_9ACTN</name>
<protein>
    <submittedName>
        <fullName evidence="4">Thioesterase family protein</fullName>
    </submittedName>
</protein>
<proteinExistence type="predicted"/>
<dbReference type="Pfam" id="PF20789">
    <property type="entry name" value="4HBT_3C"/>
    <property type="match status" value="1"/>
</dbReference>
<sequence length="274" mass="28867">MSAFYTPTERTADGAATFDSTVATQGPWSAEMQHGGAPCALALHELERLAPADGGHIARLACDFLAPVPVGPLTVRTEVVKPGKRARLLAATVLAGGRPVLTARAWWRRQQPDLVPDVPDPASADPFPDPESLTSHDGGGDELSRHLNHGWIAAMEFRYVAGGPATPGPCRVWVRPRLPLVEGEPTTPTQTAVLIADGASGFSSALDFRTHLFSNLDLNLSFLRCPDGGWISVDAATSLDPSGGGTTSTRLGDQGGVFGYCLQALYVEPHGARA</sequence>
<accession>A0A941EEF3</accession>
<evidence type="ECO:0000313" key="4">
    <source>
        <dbReference type="EMBL" id="MBR7828903.1"/>
    </source>
</evidence>
<dbReference type="SUPFAM" id="SSF54637">
    <property type="entry name" value="Thioesterase/thiol ester dehydrase-isomerase"/>
    <property type="match status" value="1"/>
</dbReference>
<evidence type="ECO:0000259" key="3">
    <source>
        <dbReference type="Pfam" id="PF20789"/>
    </source>
</evidence>
<dbReference type="InterPro" id="IPR049450">
    <property type="entry name" value="ACOT8-like_C"/>
</dbReference>
<gene>
    <name evidence="4" type="ORF">KDK95_21515</name>
</gene>
<keyword evidence="5" id="KW-1185">Reference proteome</keyword>